<protein>
    <submittedName>
        <fullName evidence="1">Uncharacterized protein</fullName>
    </submittedName>
</protein>
<reference evidence="1 2" key="1">
    <citation type="submission" date="2018-11" db="EMBL/GenBank/DDBJ databases">
        <authorList>
            <consortium name="Pathogen Informatics"/>
        </authorList>
    </citation>
    <scope>NUCLEOTIDE SEQUENCE [LARGE SCALE GENOMIC DNA]</scope>
</reference>
<gene>
    <name evidence="1" type="ORF">DILT_LOCUS13365</name>
</gene>
<dbReference type="EMBL" id="UYRU01069972">
    <property type="protein sequence ID" value="VDN19184.1"/>
    <property type="molecule type" value="Genomic_DNA"/>
</dbReference>
<evidence type="ECO:0000313" key="2">
    <source>
        <dbReference type="Proteomes" id="UP000281553"/>
    </source>
</evidence>
<dbReference type="AlphaFoldDB" id="A0A3P7LQT9"/>
<proteinExistence type="predicted"/>
<keyword evidence="2" id="KW-1185">Reference proteome</keyword>
<accession>A0A3P7LQT9</accession>
<dbReference type="OrthoDB" id="6274432at2759"/>
<evidence type="ECO:0000313" key="1">
    <source>
        <dbReference type="EMBL" id="VDN19184.1"/>
    </source>
</evidence>
<sequence length="95" mass="10220">MLAYALCATPTLAGCRLLPIHSSRTEEFTKLLGRKLLQTRMAEHVAAVTKKDANFPVAAHSTGPGHSFLLSETEIVAGGDNPVSRELLESWFSGP</sequence>
<name>A0A3P7LQT9_DIBLA</name>
<organism evidence="1 2">
    <name type="scientific">Dibothriocephalus latus</name>
    <name type="common">Fish tapeworm</name>
    <name type="synonym">Diphyllobothrium latum</name>
    <dbReference type="NCBI Taxonomy" id="60516"/>
    <lineage>
        <taxon>Eukaryota</taxon>
        <taxon>Metazoa</taxon>
        <taxon>Spiralia</taxon>
        <taxon>Lophotrochozoa</taxon>
        <taxon>Platyhelminthes</taxon>
        <taxon>Cestoda</taxon>
        <taxon>Eucestoda</taxon>
        <taxon>Diphyllobothriidea</taxon>
        <taxon>Diphyllobothriidae</taxon>
        <taxon>Dibothriocephalus</taxon>
    </lineage>
</organism>
<dbReference type="Proteomes" id="UP000281553">
    <property type="component" value="Unassembled WGS sequence"/>
</dbReference>